<accession>A0A2S5E1X7</accession>
<reference evidence="2 3" key="1">
    <citation type="submission" date="2018-01" db="EMBL/GenBank/DDBJ databases">
        <title>Successful Treatment of Persistent Burkholderia cepacia Bacteremia with Ceftazidime-Avibactam.</title>
        <authorList>
            <person name="Tamma P."/>
            <person name="Fan Y."/>
            <person name="Bergman Y."/>
            <person name="Sick-Samuels A."/>
            <person name="Hsu A."/>
            <person name="Timp W."/>
            <person name="Simner P."/>
        </authorList>
    </citation>
    <scope>NUCLEOTIDE SEQUENCE [LARGE SCALE GENOMIC DNA]</scope>
    <source>
        <strain evidence="2 3">170816</strain>
    </source>
</reference>
<comment type="caution">
    <text evidence="2">The sequence shown here is derived from an EMBL/GenBank/DDBJ whole genome shotgun (WGS) entry which is preliminary data.</text>
</comment>
<dbReference type="AlphaFoldDB" id="A0A2S5E1X7"/>
<dbReference type="Proteomes" id="UP000238655">
    <property type="component" value="Chromosome 2"/>
</dbReference>
<gene>
    <name evidence="2" type="ORF">C3743_01875</name>
</gene>
<protein>
    <submittedName>
        <fullName evidence="2">Uncharacterized protein</fullName>
    </submittedName>
</protein>
<evidence type="ECO:0000256" key="1">
    <source>
        <dbReference type="SAM" id="MobiDB-lite"/>
    </source>
</evidence>
<proteinExistence type="predicted"/>
<evidence type="ECO:0000313" key="3">
    <source>
        <dbReference type="Proteomes" id="UP000238655"/>
    </source>
</evidence>
<evidence type="ECO:0000313" key="2">
    <source>
        <dbReference type="EMBL" id="POZ85338.1"/>
    </source>
</evidence>
<feature type="region of interest" description="Disordered" evidence="1">
    <location>
        <begin position="1"/>
        <end position="29"/>
    </location>
</feature>
<dbReference type="EMBL" id="PQVP01000001">
    <property type="protein sequence ID" value="POZ85338.1"/>
    <property type="molecule type" value="Genomic_DNA"/>
</dbReference>
<sequence length="94" mass="10492">MPSDSVCRLPEVARRSASRSPGGIASTPPILFDRRRAPVAGCYQPFDAPTRWSKRIRSTGPTCDKSACLHFPRQIAALKHLHTIDPKRTIRRQA</sequence>
<organism evidence="2 3">
    <name type="scientific">Burkholderia contaminans</name>
    <dbReference type="NCBI Taxonomy" id="488447"/>
    <lineage>
        <taxon>Bacteria</taxon>
        <taxon>Pseudomonadati</taxon>
        <taxon>Pseudomonadota</taxon>
        <taxon>Betaproteobacteria</taxon>
        <taxon>Burkholderiales</taxon>
        <taxon>Burkholderiaceae</taxon>
        <taxon>Burkholderia</taxon>
        <taxon>Burkholderia cepacia complex</taxon>
    </lineage>
</organism>
<name>A0A2S5E1X7_9BURK</name>